<dbReference type="KEGG" id="tat:KUM_0272"/>
<dbReference type="EC" id="6.3.2.5" evidence="3"/>
<protein>
    <recommendedName>
        <fullName evidence="3">Coenzyme A biosynthesis bifunctional protein CoaBC</fullName>
    </recommendedName>
    <alternativeName>
        <fullName evidence="3">DNA/pantothenate metabolism flavoprotein</fullName>
    </alternativeName>
    <alternativeName>
        <fullName evidence="3">Phosphopantothenoylcysteine synthetase/decarboxylase</fullName>
        <shortName evidence="3">PPCS-PPCDC</shortName>
    </alternativeName>
    <domain>
        <recommendedName>
            <fullName evidence="3">Phosphopantothenoylcysteine decarboxylase</fullName>
            <shortName evidence="3">PPC decarboxylase</shortName>
            <shortName evidence="3">PPC-DC</shortName>
            <ecNumber evidence="3">4.1.1.36</ecNumber>
        </recommendedName>
        <alternativeName>
            <fullName evidence="3">CoaC</fullName>
        </alternativeName>
    </domain>
    <domain>
        <recommendedName>
            <fullName evidence="3">Phosphopantothenate--cysteine ligase</fullName>
            <ecNumber evidence="3">6.3.2.5</ecNumber>
        </recommendedName>
        <alternativeName>
            <fullName evidence="3">CoaB</fullName>
        </alternativeName>
        <alternativeName>
            <fullName evidence="3">Phosphopantothenoylcysteine synthetase</fullName>
            <shortName evidence="3">PPC synthetase</shortName>
            <shortName evidence="3">PPC-S</shortName>
        </alternativeName>
    </domain>
</protein>
<evidence type="ECO:0000256" key="3">
    <source>
        <dbReference type="HAMAP-Rule" id="MF_02225"/>
    </source>
</evidence>
<dbReference type="Pfam" id="PF02441">
    <property type="entry name" value="Flavoprotein"/>
    <property type="match status" value="1"/>
</dbReference>
<gene>
    <name evidence="3 7" type="primary">coaBC</name>
    <name evidence="7" type="ORF">KUM_0272</name>
</gene>
<keyword evidence="3" id="KW-0511">Multifunctional enzyme</keyword>
<dbReference type="NCBIfam" id="TIGR00521">
    <property type="entry name" value="coaBC_dfp"/>
    <property type="match status" value="1"/>
</dbReference>
<dbReference type="PANTHER" id="PTHR14359">
    <property type="entry name" value="HOMO-OLIGOMERIC FLAVIN CONTAINING CYS DECARBOXYLASE FAMILY"/>
    <property type="match status" value="1"/>
</dbReference>
<keyword evidence="3" id="KW-0460">Magnesium</keyword>
<feature type="binding site" evidence="3">
    <location>
        <begin position="308"/>
        <end position="311"/>
    </location>
    <ligand>
        <name>CTP</name>
        <dbReference type="ChEBI" id="CHEBI:37563"/>
    </ligand>
</feature>
<dbReference type="SUPFAM" id="SSF52507">
    <property type="entry name" value="Homo-oligomeric flavin-containing Cys decarboxylases, HFCD"/>
    <property type="match status" value="1"/>
</dbReference>
<dbReference type="AlphaFoldDB" id="I7IBM8"/>
<dbReference type="EMBL" id="HE681424">
    <property type="protein sequence ID" value="CCG19074.1"/>
    <property type="molecule type" value="Genomic_DNA"/>
</dbReference>
<keyword evidence="3" id="KW-0479">Metal-binding</keyword>
<comment type="function">
    <text evidence="4">Catalyzes two steps in the biosynthesis of coenzyme A. In the first step cysteine is conjugated to 4'-phosphopantothenate to form 4-phosphopantothenoylcysteine, in the latter compound is decarboxylated to form 4'-phosphopantotheine.</text>
</comment>
<dbReference type="InterPro" id="IPR003382">
    <property type="entry name" value="Flavoprotein"/>
</dbReference>
<comment type="function">
    <text evidence="3">Catalyzes two sequential steps in the biosynthesis of coenzyme A. In the first step cysteine is conjugated to 4'-phosphopantothenate to form 4-phosphopantothenoylcysteine. In the second step the latter compound is decarboxylated to form 4'-phosphopantotheine.</text>
</comment>
<evidence type="ECO:0000256" key="1">
    <source>
        <dbReference type="ARBA" id="ARBA00022793"/>
    </source>
</evidence>
<dbReference type="Gene3D" id="3.40.50.10300">
    <property type="entry name" value="CoaB-like"/>
    <property type="match status" value="1"/>
</dbReference>
<dbReference type="GO" id="GO:0071513">
    <property type="term" value="C:phosphopantothenoylcysteine decarboxylase complex"/>
    <property type="evidence" value="ECO:0007669"/>
    <property type="project" value="TreeGrafter"/>
</dbReference>
<comment type="catalytic activity">
    <reaction evidence="3 4">
        <text>(R)-4'-phosphopantothenate + L-cysteine + CTP = N-[(R)-4-phosphopantothenoyl]-L-cysteine + CMP + diphosphate + H(+)</text>
        <dbReference type="Rhea" id="RHEA:19397"/>
        <dbReference type="ChEBI" id="CHEBI:10986"/>
        <dbReference type="ChEBI" id="CHEBI:15378"/>
        <dbReference type="ChEBI" id="CHEBI:33019"/>
        <dbReference type="ChEBI" id="CHEBI:35235"/>
        <dbReference type="ChEBI" id="CHEBI:37563"/>
        <dbReference type="ChEBI" id="CHEBI:59458"/>
        <dbReference type="ChEBI" id="CHEBI:60377"/>
        <dbReference type="EC" id="6.3.2.5"/>
    </reaction>
</comment>
<keyword evidence="2 3" id="KW-0456">Lyase</keyword>
<evidence type="ECO:0000259" key="6">
    <source>
        <dbReference type="Pfam" id="PF04127"/>
    </source>
</evidence>
<feature type="region of interest" description="Phosphopantothenoylcysteine decarboxylase" evidence="3">
    <location>
        <begin position="1"/>
        <end position="189"/>
    </location>
</feature>
<dbReference type="SUPFAM" id="SSF102645">
    <property type="entry name" value="CoaB-like"/>
    <property type="match status" value="1"/>
</dbReference>
<dbReference type="UniPathway" id="UPA00241">
    <property type="reaction ID" value="UER00353"/>
</dbReference>
<organism evidence="7">
    <name type="scientific">Taylorella asinigenitalis 14/45</name>
    <dbReference type="NCBI Taxonomy" id="1091495"/>
    <lineage>
        <taxon>Bacteria</taxon>
        <taxon>Pseudomonadati</taxon>
        <taxon>Pseudomonadota</taxon>
        <taxon>Betaproteobacteria</taxon>
        <taxon>Burkholderiales</taxon>
        <taxon>Alcaligenaceae</taxon>
        <taxon>Taylorella</taxon>
    </lineage>
</organism>
<dbReference type="GO" id="GO:0004632">
    <property type="term" value="F:phosphopantothenate--cysteine ligase activity"/>
    <property type="evidence" value="ECO:0007669"/>
    <property type="project" value="UniProtKB-UniRule"/>
</dbReference>
<dbReference type="GO" id="GO:0004633">
    <property type="term" value="F:phosphopantothenoylcysteine decarboxylase activity"/>
    <property type="evidence" value="ECO:0007669"/>
    <property type="project" value="UniProtKB-UniRule"/>
</dbReference>
<feature type="region of interest" description="Phosphopantothenate--cysteine ligase" evidence="3">
    <location>
        <begin position="190"/>
        <end position="400"/>
    </location>
</feature>
<comment type="similarity">
    <text evidence="3 4">In the N-terminal section; belongs to the HFCD (homo-oligomeric flavin containing Cys decarboxylase) superfamily.</text>
</comment>
<dbReference type="InterPro" id="IPR035929">
    <property type="entry name" value="CoaB-like_sf"/>
</dbReference>
<comment type="caution">
    <text evidence="3">Lacks conserved residue(s) required for the propagation of feature annotation.</text>
</comment>
<feature type="binding site" evidence="3">
    <location>
        <position position="340"/>
    </location>
    <ligand>
        <name>CTP</name>
        <dbReference type="ChEBI" id="CHEBI:37563"/>
    </ligand>
</feature>
<reference evidence="7" key="1">
    <citation type="journal article" date="2012" name="Vet. Microbiol.">
        <title>Comparative genomic analyses of the Taylorellae.</title>
        <authorList>
            <person name="Hauser H."/>
            <person name="Richter D.C."/>
            <person name="van Tonder A."/>
            <person name="Clark L."/>
            <person name="Preston A."/>
        </authorList>
    </citation>
    <scope>NUCLEOTIDE SEQUENCE</scope>
    <source>
        <strain evidence="7">14/45</strain>
    </source>
</reference>
<dbReference type="GO" id="GO:0015937">
    <property type="term" value="P:coenzyme A biosynthetic process"/>
    <property type="evidence" value="ECO:0007669"/>
    <property type="project" value="UniProtKB-UniRule"/>
</dbReference>
<feature type="binding site" evidence="3">
    <location>
        <position position="344"/>
    </location>
    <ligand>
        <name>CTP</name>
        <dbReference type="ChEBI" id="CHEBI:37563"/>
    </ligand>
</feature>
<feature type="binding site" evidence="3">
    <location>
        <position position="278"/>
    </location>
    <ligand>
        <name>CTP</name>
        <dbReference type="ChEBI" id="CHEBI:37563"/>
    </ligand>
</feature>
<feature type="active site" description="Proton donor" evidence="3">
    <location>
        <position position="158"/>
    </location>
</feature>
<feature type="binding site" evidence="3">
    <location>
        <position position="288"/>
    </location>
    <ligand>
        <name>CTP</name>
        <dbReference type="ChEBI" id="CHEBI:37563"/>
    </ligand>
</feature>
<comment type="pathway">
    <text evidence="3 4">Cofactor biosynthesis; coenzyme A biosynthesis; CoA from (R)-pantothenate: step 3/5.</text>
</comment>
<comment type="similarity">
    <text evidence="3 4">In the C-terminal section; belongs to the PPC synthetase family.</text>
</comment>
<dbReference type="Pfam" id="PF04127">
    <property type="entry name" value="DFP"/>
    <property type="match status" value="1"/>
</dbReference>
<evidence type="ECO:0000259" key="5">
    <source>
        <dbReference type="Pfam" id="PF02441"/>
    </source>
</evidence>
<comment type="pathway">
    <text evidence="3 4">Cofactor biosynthesis; coenzyme A biosynthesis; CoA from (R)-pantothenate: step 2/5.</text>
</comment>
<comment type="catalytic activity">
    <reaction evidence="3 4">
        <text>N-[(R)-4-phosphopantothenoyl]-L-cysteine + H(+) = (R)-4'-phosphopantetheine + CO2</text>
        <dbReference type="Rhea" id="RHEA:16793"/>
        <dbReference type="ChEBI" id="CHEBI:15378"/>
        <dbReference type="ChEBI" id="CHEBI:16526"/>
        <dbReference type="ChEBI" id="CHEBI:59458"/>
        <dbReference type="ChEBI" id="CHEBI:61723"/>
        <dbReference type="EC" id="4.1.1.36"/>
    </reaction>
</comment>
<dbReference type="InterPro" id="IPR007085">
    <property type="entry name" value="DNA/pantothenate-metab_flavo_C"/>
</dbReference>
<feature type="domain" description="Flavoprotein" evidence="5">
    <location>
        <begin position="6"/>
        <end position="177"/>
    </location>
</feature>
<feature type="binding site" evidence="3">
    <location>
        <position position="326"/>
    </location>
    <ligand>
        <name>CTP</name>
        <dbReference type="ChEBI" id="CHEBI:37563"/>
    </ligand>
</feature>
<dbReference type="GO" id="GO:0015941">
    <property type="term" value="P:pantothenate catabolic process"/>
    <property type="evidence" value="ECO:0007669"/>
    <property type="project" value="InterPro"/>
</dbReference>
<dbReference type="HOGENOM" id="CLU_033319_0_1_4"/>
<keyword evidence="1 3" id="KW-0210">Decarboxylase</keyword>
<evidence type="ECO:0000313" key="7">
    <source>
        <dbReference type="EMBL" id="CCG19074.1"/>
    </source>
</evidence>
<accession>I7IBM8</accession>
<comment type="cofactor">
    <cofactor evidence="3">
        <name>FMN</name>
        <dbReference type="ChEBI" id="CHEBI:58210"/>
    </cofactor>
    <text evidence="3">Binds 1 FMN per subunit.</text>
</comment>
<dbReference type="HAMAP" id="MF_02225">
    <property type="entry name" value="CoaBC"/>
    <property type="match status" value="1"/>
</dbReference>
<evidence type="ECO:0000256" key="4">
    <source>
        <dbReference type="RuleBase" id="RU364078"/>
    </source>
</evidence>
<keyword evidence="3 4" id="KW-0436">Ligase</keyword>
<keyword evidence="3 4" id="KW-0288">FMN</keyword>
<dbReference type="RefSeq" id="WP_015551224.1">
    <property type="nucleotide sequence ID" value="NC_021033.1"/>
</dbReference>
<evidence type="ECO:0000256" key="2">
    <source>
        <dbReference type="ARBA" id="ARBA00023239"/>
    </source>
</evidence>
<dbReference type="Gene3D" id="3.40.50.1950">
    <property type="entry name" value="Flavin prenyltransferase-like"/>
    <property type="match status" value="1"/>
</dbReference>
<dbReference type="InterPro" id="IPR036551">
    <property type="entry name" value="Flavin_trans-like"/>
</dbReference>
<dbReference type="InterPro" id="IPR005252">
    <property type="entry name" value="CoaBC"/>
</dbReference>
<proteinExistence type="inferred from homology"/>
<keyword evidence="3 4" id="KW-0285">Flavoprotein</keyword>
<comment type="cofactor">
    <cofactor evidence="3">
        <name>Mg(2+)</name>
        <dbReference type="ChEBI" id="CHEBI:18420"/>
    </cofactor>
</comment>
<feature type="domain" description="DNA/pantothenate metabolism flavoprotein C-terminal" evidence="6">
    <location>
        <begin position="185"/>
        <end position="393"/>
    </location>
</feature>
<name>I7IBM8_9BURK</name>
<sequence>MKLANKKILLGMTGGIACYKVADLCRKLKAQGADITVVMTEAAQSFITPTTMQALSGNPVHTEILDSSMADSMSHIHLSRECDLVLIAPCTANFMAKLAHGIADDLLSSLCLASNKDIAIVPSMNSFMWMNPATQKNHFEVLSNGIHVWGPDSGSQACGETGVGRMIEPEDILDEVVAYFKPDILDGTKILITSGPTHEEIDPVRYIGNRSSGQTGYELAKSARDFGAEVKLISGPTCLRAPYGIEFEEVTTAKEMHSKVMQVASEYDIFISVAAVADWYLPNPAKQKIKKEVGVDIWSPNWEFHKNPDILAEVAALKDGPWCVGFAAETENLEQYAKEKLERKGVPLLVGNLAQNVMGKETTTLLLFDSNGVEKFDTLPKTKAADELIIAIHKRFSKDA</sequence>
<dbReference type="GO" id="GO:0046872">
    <property type="term" value="F:metal ion binding"/>
    <property type="evidence" value="ECO:0007669"/>
    <property type="project" value="UniProtKB-KW"/>
</dbReference>
<dbReference type="PANTHER" id="PTHR14359:SF6">
    <property type="entry name" value="PHOSPHOPANTOTHENOYLCYSTEINE DECARBOXYLASE"/>
    <property type="match status" value="1"/>
</dbReference>
<dbReference type="PROSITE" id="PS51257">
    <property type="entry name" value="PROKAR_LIPOPROTEIN"/>
    <property type="match status" value="1"/>
</dbReference>
<dbReference type="GO" id="GO:0010181">
    <property type="term" value="F:FMN binding"/>
    <property type="evidence" value="ECO:0007669"/>
    <property type="project" value="UniProtKB-UniRule"/>
</dbReference>
<dbReference type="EC" id="4.1.1.36" evidence="3"/>